<dbReference type="PROSITE" id="PS50112">
    <property type="entry name" value="PAS"/>
    <property type="match status" value="1"/>
</dbReference>
<dbReference type="PANTHER" id="PTHR37318:SF1">
    <property type="entry name" value="BSL7504 PROTEIN"/>
    <property type="match status" value="1"/>
</dbReference>
<dbReference type="InterPro" id="IPR035965">
    <property type="entry name" value="PAS-like_dom_sf"/>
</dbReference>
<dbReference type="InterPro" id="IPR013767">
    <property type="entry name" value="PAS_fold"/>
</dbReference>
<evidence type="ECO:0000259" key="2">
    <source>
        <dbReference type="PROSITE" id="PS50112"/>
    </source>
</evidence>
<dbReference type="InterPro" id="IPR000014">
    <property type="entry name" value="PAS"/>
</dbReference>
<dbReference type="Pfam" id="PF00989">
    <property type="entry name" value="PAS"/>
    <property type="match status" value="1"/>
</dbReference>
<dbReference type="GO" id="GO:0006355">
    <property type="term" value="P:regulation of DNA-templated transcription"/>
    <property type="evidence" value="ECO:0007669"/>
    <property type="project" value="InterPro"/>
</dbReference>
<dbReference type="OrthoDB" id="9800369at2"/>
<sequence>MIKNTPLSNDLALLRAQAEELLTKGQQQLSDPSISPGDMQRILHELAVHQIELEMQQEQLLQARVELEESIECYTELYDFAPLGYVTLSRNGTIQQVNLTATKLLGIERSRLVGDYFGRLIVAEDIKAFQAMLEQVFVQQKHTSCEVKLFNTRQQSTSPLLPSPAHNETLPHTIRIDAVLSTDGEECSVVVSDISMQKQIERENQALKEQLNQTLLPELTPNEITNSEIDDNNAADFNHALLDKVIHSRIRFAILSYLSTAGKASFVTIKRQINTTDGNLSVHLRMLESAAYVSSDREINENKMQTTLYTITEAGNHALQAYKRQLRAFLGL</sequence>
<proteinExistence type="predicted"/>
<dbReference type="Gene3D" id="1.10.10.10">
    <property type="entry name" value="Winged helix-like DNA-binding domain superfamily/Winged helix DNA-binding domain"/>
    <property type="match status" value="1"/>
</dbReference>
<dbReference type="InterPro" id="IPR036388">
    <property type="entry name" value="WH-like_DNA-bd_sf"/>
</dbReference>
<dbReference type="AlphaFoldDB" id="Q3AT40"/>
<dbReference type="Pfam" id="PF13601">
    <property type="entry name" value="HTH_34"/>
    <property type="match status" value="1"/>
</dbReference>
<dbReference type="STRING" id="340177.Cag_0562"/>
<dbReference type="eggNOG" id="COG4191">
    <property type="taxonomic scope" value="Bacteria"/>
</dbReference>
<dbReference type="HOGENOM" id="CLU_841170_0_0_10"/>
<dbReference type="NCBIfam" id="TIGR00229">
    <property type="entry name" value="sensory_box"/>
    <property type="match status" value="1"/>
</dbReference>
<protein>
    <submittedName>
        <fullName evidence="3">Putative PAS/PAC sensor protein</fullName>
    </submittedName>
</protein>
<dbReference type="SUPFAM" id="SSF55785">
    <property type="entry name" value="PYP-like sensor domain (PAS domain)"/>
    <property type="match status" value="1"/>
</dbReference>
<dbReference type="EMBL" id="CP000108">
    <property type="protein sequence ID" value="ABB27835.1"/>
    <property type="molecule type" value="Genomic_DNA"/>
</dbReference>
<accession>Q3AT40</accession>
<dbReference type="SUPFAM" id="SSF46785">
    <property type="entry name" value="Winged helix' DNA-binding domain"/>
    <property type="match status" value="1"/>
</dbReference>
<organism evidence="3">
    <name type="scientific">Chlorobium chlorochromatii (strain CaD3)</name>
    <dbReference type="NCBI Taxonomy" id="340177"/>
    <lineage>
        <taxon>Bacteria</taxon>
        <taxon>Pseudomonadati</taxon>
        <taxon>Chlorobiota</taxon>
        <taxon>Chlorobiia</taxon>
        <taxon>Chlorobiales</taxon>
        <taxon>Chlorobiaceae</taxon>
        <taxon>Chlorobium/Pelodictyon group</taxon>
        <taxon>Chlorobium</taxon>
    </lineage>
</organism>
<feature type="domain" description="PAS" evidence="2">
    <location>
        <begin position="70"/>
        <end position="140"/>
    </location>
</feature>
<reference evidence="3" key="1">
    <citation type="submission" date="2005-08" db="EMBL/GenBank/DDBJ databases">
        <title>Complete sequence of Chlorobium chlorochromatii CaD3.</title>
        <authorList>
            <person name="Copeland A."/>
            <person name="Lucas S."/>
            <person name="Lapidus A."/>
            <person name="Barry K."/>
            <person name="Detter J.C."/>
            <person name="Glavina T."/>
            <person name="Hammon N."/>
            <person name="Israni S."/>
            <person name="Pitluck S."/>
            <person name="Bryant D."/>
            <person name="Schmutz J."/>
            <person name="Larimer F."/>
            <person name="Land M."/>
            <person name="Kyrpides N."/>
            <person name="Ivanova N."/>
            <person name="Richardson P."/>
        </authorList>
    </citation>
    <scope>NUCLEOTIDE SEQUENCE [LARGE SCALE GENOMIC DNA]</scope>
    <source>
        <strain evidence="3">CaD3</strain>
    </source>
</reference>
<dbReference type="PANTHER" id="PTHR37318">
    <property type="entry name" value="BSL7504 PROTEIN"/>
    <property type="match status" value="1"/>
</dbReference>
<evidence type="ECO:0000256" key="1">
    <source>
        <dbReference type="SAM" id="Coils"/>
    </source>
</evidence>
<keyword evidence="1" id="KW-0175">Coiled coil</keyword>
<dbReference type="CDD" id="cd00130">
    <property type="entry name" value="PAS"/>
    <property type="match status" value="1"/>
</dbReference>
<dbReference type="InterPro" id="IPR036390">
    <property type="entry name" value="WH_DNA-bd_sf"/>
</dbReference>
<evidence type="ECO:0000313" key="3">
    <source>
        <dbReference type="EMBL" id="ABB27835.1"/>
    </source>
</evidence>
<dbReference type="eggNOG" id="COG1846">
    <property type="taxonomic scope" value="Bacteria"/>
</dbReference>
<gene>
    <name evidence="3" type="ordered locus">Cag_0562</name>
</gene>
<dbReference type="KEGG" id="cch:Cag_0562"/>
<feature type="coiled-coil region" evidence="1">
    <location>
        <begin position="39"/>
        <end position="66"/>
    </location>
</feature>
<dbReference type="Gene3D" id="3.30.450.20">
    <property type="entry name" value="PAS domain"/>
    <property type="match status" value="1"/>
</dbReference>
<name>Q3AT40_CHLCH</name>
<dbReference type="InterPro" id="IPR027395">
    <property type="entry name" value="WH_DNA-bd_dom"/>
</dbReference>